<evidence type="ECO:0000313" key="2">
    <source>
        <dbReference type="EMBL" id="MBB5940390.1"/>
    </source>
</evidence>
<dbReference type="AlphaFoldDB" id="A0A7W9QHK1"/>
<feature type="compositionally biased region" description="Basic and acidic residues" evidence="1">
    <location>
        <begin position="299"/>
        <end position="308"/>
    </location>
</feature>
<sequence>MEPCTPPHQGFGCFSLSVTVAEPCRSALRWATSGWHESPGKAPPALSSCRVGSRHSGTCSRPQAPGEHRAESLRMPSPRGLGLYLAQWDTPPRNRSAAPGINLVGNSDAQLCAFLSRRAGPRNRAFLCGVSRARPSASGASPFVSETRPSTSGASPFASEARCRASRPASLAGQVSVSRTQVSVSPRSRGRSRRSATRGLCATAAVATRRRRPCRRRRLVRGHPRGRIRMSARIPRMSDGLSALRCDAGPPSRRAEDGPQRGPGTDRGRNRAGDRAGDRDDPQRTGTDRSGEPGWGTGGDRRRSVPSA</sequence>
<reference evidence="2 3" key="1">
    <citation type="submission" date="2020-08" db="EMBL/GenBank/DDBJ databases">
        <title>Genomic Encyclopedia of Type Strains, Phase III (KMG-III): the genomes of soil and plant-associated and newly described type strains.</title>
        <authorList>
            <person name="Whitman W."/>
        </authorList>
    </citation>
    <scope>NUCLEOTIDE SEQUENCE [LARGE SCALE GENOMIC DNA]</scope>
    <source>
        <strain evidence="2 3">CECT 8305</strain>
    </source>
</reference>
<feature type="compositionally biased region" description="Basic and acidic residues" evidence="1">
    <location>
        <begin position="253"/>
        <end position="291"/>
    </location>
</feature>
<evidence type="ECO:0000256" key="1">
    <source>
        <dbReference type="SAM" id="MobiDB-lite"/>
    </source>
</evidence>
<feature type="compositionally biased region" description="Low complexity" evidence="1">
    <location>
        <begin position="175"/>
        <end position="187"/>
    </location>
</feature>
<dbReference type="Proteomes" id="UP000588098">
    <property type="component" value="Unassembled WGS sequence"/>
</dbReference>
<comment type="caution">
    <text evidence="2">The sequence shown here is derived from an EMBL/GenBank/DDBJ whole genome shotgun (WGS) entry which is preliminary data.</text>
</comment>
<dbReference type="EMBL" id="JACHJL010000045">
    <property type="protein sequence ID" value="MBB5940390.1"/>
    <property type="molecule type" value="Genomic_DNA"/>
</dbReference>
<feature type="region of interest" description="Disordered" evidence="1">
    <location>
        <begin position="134"/>
        <end position="308"/>
    </location>
</feature>
<accession>A0A7W9QHK1</accession>
<name>A0A7W9QHK1_9ACTN</name>
<feature type="region of interest" description="Disordered" evidence="1">
    <location>
        <begin position="35"/>
        <end position="76"/>
    </location>
</feature>
<protein>
    <submittedName>
        <fullName evidence="2">Uncharacterized protein</fullName>
    </submittedName>
</protein>
<organism evidence="2 3">
    <name type="scientific">Streptomyces zagrosensis</name>
    <dbReference type="NCBI Taxonomy" id="1042984"/>
    <lineage>
        <taxon>Bacteria</taxon>
        <taxon>Bacillati</taxon>
        <taxon>Actinomycetota</taxon>
        <taxon>Actinomycetes</taxon>
        <taxon>Kitasatosporales</taxon>
        <taxon>Streptomycetaceae</taxon>
        <taxon>Streptomyces</taxon>
    </lineage>
</organism>
<gene>
    <name evidence="2" type="ORF">FHS42_007488</name>
</gene>
<keyword evidence="3" id="KW-1185">Reference proteome</keyword>
<feature type="compositionally biased region" description="Basic residues" evidence="1">
    <location>
        <begin position="208"/>
        <end position="230"/>
    </location>
</feature>
<proteinExistence type="predicted"/>
<evidence type="ECO:0000313" key="3">
    <source>
        <dbReference type="Proteomes" id="UP000588098"/>
    </source>
</evidence>